<dbReference type="Proteomes" id="UP000005950">
    <property type="component" value="Unassembled WGS sequence"/>
</dbReference>
<evidence type="ECO:0000313" key="1">
    <source>
        <dbReference type="EMBL" id="EEF66434.1"/>
    </source>
</evidence>
<gene>
    <name evidence="1" type="ORF">HOLDEFILI_03409</name>
</gene>
<dbReference type="AlphaFoldDB" id="B9YC50"/>
<dbReference type="STRING" id="545696.HOLDEFILI_03409"/>
<evidence type="ECO:0000313" key="2">
    <source>
        <dbReference type="Proteomes" id="UP000005950"/>
    </source>
</evidence>
<accession>B9YC50</accession>
<sequence length="48" mass="5734">MQNMKKFKNGMQRFPAFRRFSVSDKFKLQTCNIYNVVPSIYSTPKINE</sequence>
<name>B9YC50_9FIRM</name>
<dbReference type="HOGENOM" id="CLU_3153655_0_0_9"/>
<reference evidence="1 2" key="2">
    <citation type="submission" date="2009-02" db="EMBL/GenBank/DDBJ databases">
        <title>Draft genome sequence of Holdemania filiformis DSM 12042.</title>
        <authorList>
            <person name="Sudarsanam P."/>
            <person name="Ley R."/>
            <person name="Guruge J."/>
            <person name="Turnbaugh P.J."/>
            <person name="Mahowald M."/>
            <person name="Liep D."/>
            <person name="Gordon J."/>
        </authorList>
    </citation>
    <scope>NUCLEOTIDE SEQUENCE [LARGE SCALE GENOMIC DNA]</scope>
    <source>
        <strain evidence="1 2">DSM 12042</strain>
    </source>
</reference>
<reference evidence="1 2" key="1">
    <citation type="submission" date="2008-12" db="EMBL/GenBank/DDBJ databases">
        <authorList>
            <person name="Fulton L."/>
            <person name="Clifton S."/>
            <person name="Fulton B."/>
            <person name="Xu J."/>
            <person name="Minx P."/>
            <person name="Pepin K.H."/>
            <person name="Johnson M."/>
            <person name="Bhonagiri V."/>
            <person name="Nash W.E."/>
            <person name="Mardis E.R."/>
            <person name="Wilson R.K."/>
        </authorList>
    </citation>
    <scope>NUCLEOTIDE SEQUENCE [LARGE SCALE GENOMIC DNA]</scope>
    <source>
        <strain evidence="1 2">DSM 12042</strain>
    </source>
</reference>
<proteinExistence type="predicted"/>
<organism evidence="1 2">
    <name type="scientific">Holdemania filiformis DSM 12042</name>
    <dbReference type="NCBI Taxonomy" id="545696"/>
    <lineage>
        <taxon>Bacteria</taxon>
        <taxon>Bacillati</taxon>
        <taxon>Bacillota</taxon>
        <taxon>Erysipelotrichia</taxon>
        <taxon>Erysipelotrichales</taxon>
        <taxon>Erysipelotrichaceae</taxon>
        <taxon>Holdemania</taxon>
    </lineage>
</organism>
<comment type="caution">
    <text evidence="1">The sequence shown here is derived from an EMBL/GenBank/DDBJ whole genome shotgun (WGS) entry which is preliminary data.</text>
</comment>
<protein>
    <submittedName>
        <fullName evidence="1">Uncharacterized protein</fullName>
    </submittedName>
</protein>
<dbReference type="EMBL" id="ACCF01000214">
    <property type="protein sequence ID" value="EEF66434.1"/>
    <property type="molecule type" value="Genomic_DNA"/>
</dbReference>